<reference evidence="3 4" key="1">
    <citation type="journal article" date="2016" name="Nat. Commun.">
        <title>Thousands of microbial genomes shed light on interconnected biogeochemical processes in an aquifer system.</title>
        <authorList>
            <person name="Anantharaman K."/>
            <person name="Brown C.T."/>
            <person name="Hug L.A."/>
            <person name="Sharon I."/>
            <person name="Castelle C.J."/>
            <person name="Probst A.J."/>
            <person name="Thomas B.C."/>
            <person name="Singh A."/>
            <person name="Wilkins M.J."/>
            <person name="Karaoz U."/>
            <person name="Brodie E.L."/>
            <person name="Williams K.H."/>
            <person name="Hubbard S.S."/>
            <person name="Banfield J.F."/>
        </authorList>
    </citation>
    <scope>NUCLEOTIDE SEQUENCE [LARGE SCALE GENOMIC DNA]</scope>
</reference>
<feature type="region of interest" description="Disordered" evidence="1">
    <location>
        <begin position="285"/>
        <end position="343"/>
    </location>
</feature>
<protein>
    <recommendedName>
        <fullName evidence="2">DDH domain-containing protein</fullName>
    </recommendedName>
</protein>
<dbReference type="SUPFAM" id="SSF64182">
    <property type="entry name" value="DHH phosphoesterases"/>
    <property type="match status" value="1"/>
</dbReference>
<evidence type="ECO:0000256" key="1">
    <source>
        <dbReference type="SAM" id="MobiDB-lite"/>
    </source>
</evidence>
<evidence type="ECO:0000259" key="2">
    <source>
        <dbReference type="Pfam" id="PF01368"/>
    </source>
</evidence>
<dbReference type="Proteomes" id="UP000177141">
    <property type="component" value="Unassembled WGS sequence"/>
</dbReference>
<name>A0A1F7IXX3_9BACT</name>
<accession>A0A1F7IXX3</accession>
<dbReference type="Pfam" id="PF01368">
    <property type="entry name" value="DHH"/>
    <property type="match status" value="1"/>
</dbReference>
<feature type="compositionally biased region" description="Low complexity" evidence="1">
    <location>
        <begin position="311"/>
        <end position="329"/>
    </location>
</feature>
<dbReference type="AlphaFoldDB" id="A0A1F7IXX3"/>
<dbReference type="PANTHER" id="PTHR47618:SF1">
    <property type="entry name" value="BIFUNCTIONAL OLIGORIBONUCLEASE AND PAP PHOSPHATASE NRNA"/>
    <property type="match status" value="1"/>
</dbReference>
<feature type="compositionally biased region" description="Basic and acidic residues" evidence="1">
    <location>
        <begin position="301"/>
        <end position="310"/>
    </location>
</feature>
<dbReference type="EMBL" id="MGAL01000018">
    <property type="protein sequence ID" value="OGK48203.1"/>
    <property type="molecule type" value="Genomic_DNA"/>
</dbReference>
<feature type="domain" description="DDH" evidence="2">
    <location>
        <begin position="36"/>
        <end position="219"/>
    </location>
</feature>
<dbReference type="PANTHER" id="PTHR47618">
    <property type="entry name" value="BIFUNCTIONAL OLIGORIBONUCLEASE AND PAP PHOSPHATASE NRNA"/>
    <property type="match status" value="1"/>
</dbReference>
<gene>
    <name evidence="3" type="ORF">A3A93_01890</name>
</gene>
<sequence length="343" mass="37591">MNPQLNQNYDRDLEQIRELITKNDSGVIVLPSKTTPDAIAAGTSLYLALSKLGKNVAIAATPVPSSDMAGADKIQSKLLTGGDNLVISFPYKDGAIDKIDYLPDVENGRFQVIIVPRPGQAKLQSNNVEFNYSGGKIDFIITVDSPNLNSLGEIYQKNQSVFQSKNVINIDRHLINNNYGIINFVVKNASSTSELVYKVISSLKVEIDKDMATNLYNGIVGATNNFSSYSVNADTFEAVAGLLRAGAVKKPFRTMDQFYPQSPFMSRPNIPNQQSFMNPSQPIYQAQQPVRPARGEQQSKAIEEVEKEPTNNESNGSTTNTASNDNTENWLKPKVFSESGGLV</sequence>
<proteinExistence type="predicted"/>
<dbReference type="InterPro" id="IPR051319">
    <property type="entry name" value="Oligoribo/pAp-PDE_c-di-AMP_PDE"/>
</dbReference>
<dbReference type="InterPro" id="IPR038763">
    <property type="entry name" value="DHH_sf"/>
</dbReference>
<dbReference type="InterPro" id="IPR001667">
    <property type="entry name" value="DDH_dom"/>
</dbReference>
<comment type="caution">
    <text evidence="3">The sequence shown here is derived from an EMBL/GenBank/DDBJ whole genome shotgun (WGS) entry which is preliminary data.</text>
</comment>
<dbReference type="STRING" id="1802061.A3A93_01890"/>
<dbReference type="Gene3D" id="3.90.1640.10">
    <property type="entry name" value="inorganic pyrophosphatase (n-terminal core)"/>
    <property type="match status" value="1"/>
</dbReference>
<evidence type="ECO:0000313" key="3">
    <source>
        <dbReference type="EMBL" id="OGK48203.1"/>
    </source>
</evidence>
<organism evidence="3 4">
    <name type="scientific">Candidatus Roizmanbacteria bacterium RIFCSPLOWO2_01_FULL_38_12</name>
    <dbReference type="NCBI Taxonomy" id="1802061"/>
    <lineage>
        <taxon>Bacteria</taxon>
        <taxon>Candidatus Roizmaniibacteriota</taxon>
    </lineage>
</organism>
<evidence type="ECO:0000313" key="4">
    <source>
        <dbReference type="Proteomes" id="UP000177141"/>
    </source>
</evidence>